<dbReference type="InterPro" id="IPR052512">
    <property type="entry name" value="4CMD/NDH-1_regulator"/>
</dbReference>
<dbReference type="InterPro" id="IPR012788">
    <property type="entry name" value="Decarb_PcaC"/>
</dbReference>
<dbReference type="InterPro" id="IPR029032">
    <property type="entry name" value="AhpD-like"/>
</dbReference>
<dbReference type="GO" id="GO:0051920">
    <property type="term" value="F:peroxiredoxin activity"/>
    <property type="evidence" value="ECO:0007669"/>
    <property type="project" value="InterPro"/>
</dbReference>
<dbReference type="Gene3D" id="1.20.1290.10">
    <property type="entry name" value="AhpD-like"/>
    <property type="match status" value="1"/>
</dbReference>
<evidence type="ECO:0000313" key="3">
    <source>
        <dbReference type="EMBL" id="PDH33842.1"/>
    </source>
</evidence>
<dbReference type="PANTHER" id="PTHR33570">
    <property type="entry name" value="4-CARBOXYMUCONOLACTONE DECARBOXYLASE FAMILY PROTEIN"/>
    <property type="match status" value="1"/>
</dbReference>
<comment type="caution">
    <text evidence="3">The sequence shown here is derived from an EMBL/GenBank/DDBJ whole genome shotgun (WGS) entry which is preliminary data.</text>
</comment>
<feature type="domain" description="Carboxymuconolactone decarboxylase-like" evidence="2">
    <location>
        <begin position="40"/>
        <end position="122"/>
    </location>
</feature>
<reference evidence="3 4" key="1">
    <citation type="submission" date="2017-08" db="EMBL/GenBank/DDBJ databases">
        <title>Fine stratification of microbial communities through a metagenomic profile of the photic zone.</title>
        <authorList>
            <person name="Haro-Moreno J.M."/>
            <person name="Lopez-Perez M."/>
            <person name="De La Torre J."/>
            <person name="Picazo A."/>
            <person name="Camacho A."/>
            <person name="Rodriguez-Valera F."/>
        </authorList>
    </citation>
    <scope>NUCLEOTIDE SEQUENCE [LARGE SCALE GENOMIC DNA]</scope>
    <source>
        <strain evidence="3">MED-G28</strain>
    </source>
</reference>
<dbReference type="AlphaFoldDB" id="A0A2A5WBP0"/>
<protein>
    <recommendedName>
        <fullName evidence="1">4-carboxymuconolactone decarboxylase</fullName>
        <ecNumber evidence="1">4.1.1.44</ecNumber>
    </recommendedName>
</protein>
<name>A0A2A5WBP0_9GAMM</name>
<gene>
    <name evidence="3" type="primary">pcaC</name>
    <name evidence="3" type="ORF">CNF02_07385</name>
</gene>
<dbReference type="InterPro" id="IPR003779">
    <property type="entry name" value="CMD-like"/>
</dbReference>
<evidence type="ECO:0000259" key="2">
    <source>
        <dbReference type="Pfam" id="PF02627"/>
    </source>
</evidence>
<dbReference type="GO" id="GO:0047575">
    <property type="term" value="F:4-carboxymuconolactone decarboxylase activity"/>
    <property type="evidence" value="ECO:0007669"/>
    <property type="project" value="UniProtKB-UniRule"/>
</dbReference>
<evidence type="ECO:0000256" key="1">
    <source>
        <dbReference type="NCBIfam" id="TIGR02425"/>
    </source>
</evidence>
<dbReference type="PANTHER" id="PTHR33570:SF2">
    <property type="entry name" value="CARBOXYMUCONOLACTONE DECARBOXYLASE-LIKE DOMAIN-CONTAINING PROTEIN"/>
    <property type="match status" value="1"/>
</dbReference>
<accession>A0A2A5WBP0</accession>
<dbReference type="NCBIfam" id="TIGR02425">
    <property type="entry name" value="decarb_PcaC"/>
    <property type="match status" value="1"/>
</dbReference>
<dbReference type="EMBL" id="NTJZ01000006">
    <property type="protein sequence ID" value="PDH33842.1"/>
    <property type="molecule type" value="Genomic_DNA"/>
</dbReference>
<organism evidence="3 4">
    <name type="scientific">OM182 bacterium MED-G28</name>
    <dbReference type="NCBI Taxonomy" id="1986256"/>
    <lineage>
        <taxon>Bacteria</taxon>
        <taxon>Pseudomonadati</taxon>
        <taxon>Pseudomonadota</taxon>
        <taxon>Gammaproteobacteria</taxon>
        <taxon>OMG group</taxon>
        <taxon>OM182 clade</taxon>
    </lineage>
</organism>
<dbReference type="Proteomes" id="UP000219329">
    <property type="component" value="Unassembled WGS sequence"/>
</dbReference>
<dbReference type="EC" id="4.1.1.44" evidence="1"/>
<dbReference type="Pfam" id="PF02627">
    <property type="entry name" value="CMD"/>
    <property type="match status" value="1"/>
</dbReference>
<dbReference type="SUPFAM" id="SSF69118">
    <property type="entry name" value="AhpD-like"/>
    <property type="match status" value="1"/>
</dbReference>
<proteinExistence type="predicted"/>
<evidence type="ECO:0000313" key="4">
    <source>
        <dbReference type="Proteomes" id="UP000219329"/>
    </source>
</evidence>
<sequence>MSEENSEKDLFQLGLKIRREVLGDDYVDAALAAGADFNGDFQRYITSSAWGAVWGRDTLSKRDRSLITICQLAALGHHEELALHIRAIKNTGLSREDVKEVLIQVAVYSGVPAANSAYRVANKVFKEIDDLAQ</sequence>